<gene>
    <name evidence="3" type="ORF">IPJ48_21045</name>
</gene>
<evidence type="ECO:0000259" key="2">
    <source>
        <dbReference type="Pfam" id="PF13581"/>
    </source>
</evidence>
<dbReference type="PANTHER" id="PTHR35526:SF3">
    <property type="entry name" value="ANTI-SIGMA-F FACTOR RSBW"/>
    <property type="match status" value="1"/>
</dbReference>
<dbReference type="AlphaFoldDB" id="A0A9D7FII2"/>
<reference evidence="3" key="1">
    <citation type="submission" date="2020-10" db="EMBL/GenBank/DDBJ databases">
        <title>Connecting structure to function with the recovery of over 1000 high-quality activated sludge metagenome-assembled genomes encoding full-length rRNA genes using long-read sequencing.</title>
        <authorList>
            <person name="Singleton C.M."/>
            <person name="Petriglieri F."/>
            <person name="Kristensen J.M."/>
            <person name="Kirkegaard R.H."/>
            <person name="Michaelsen T.Y."/>
            <person name="Andersen M.H."/>
            <person name="Karst S.M."/>
            <person name="Dueholm M.S."/>
            <person name="Nielsen P.H."/>
            <person name="Albertsen M."/>
        </authorList>
    </citation>
    <scope>NUCLEOTIDE SEQUENCE</scope>
    <source>
        <strain evidence="3">EsbW_18-Q3-R4-48_MAXAC.044</strain>
    </source>
</reference>
<comment type="caution">
    <text evidence="3">The sequence shown here is derived from an EMBL/GenBank/DDBJ whole genome shotgun (WGS) entry which is preliminary data.</text>
</comment>
<keyword evidence="1" id="KW-0723">Serine/threonine-protein kinase</keyword>
<dbReference type="PANTHER" id="PTHR35526">
    <property type="entry name" value="ANTI-SIGMA-F FACTOR RSBW-RELATED"/>
    <property type="match status" value="1"/>
</dbReference>
<dbReference type="InterPro" id="IPR036890">
    <property type="entry name" value="HATPase_C_sf"/>
</dbReference>
<dbReference type="Proteomes" id="UP000886602">
    <property type="component" value="Unassembled WGS sequence"/>
</dbReference>
<evidence type="ECO:0000313" key="4">
    <source>
        <dbReference type="Proteomes" id="UP000886602"/>
    </source>
</evidence>
<dbReference type="InterPro" id="IPR050267">
    <property type="entry name" value="Anti-sigma-factor_SerPK"/>
</dbReference>
<keyword evidence="3" id="KW-0547">Nucleotide-binding</keyword>
<keyword evidence="3" id="KW-0067">ATP-binding</keyword>
<keyword evidence="1" id="KW-0808">Transferase</keyword>
<dbReference type="GO" id="GO:0004674">
    <property type="term" value="F:protein serine/threonine kinase activity"/>
    <property type="evidence" value="ECO:0007669"/>
    <property type="project" value="UniProtKB-KW"/>
</dbReference>
<dbReference type="EMBL" id="JADJNC010000067">
    <property type="protein sequence ID" value="MBK7425361.1"/>
    <property type="molecule type" value="Genomic_DNA"/>
</dbReference>
<evidence type="ECO:0000313" key="3">
    <source>
        <dbReference type="EMBL" id="MBK7425361.1"/>
    </source>
</evidence>
<accession>A0A9D7FII2</accession>
<keyword evidence="1" id="KW-0418">Kinase</keyword>
<dbReference type="Gene3D" id="3.30.565.10">
    <property type="entry name" value="Histidine kinase-like ATPase, C-terminal domain"/>
    <property type="match status" value="1"/>
</dbReference>
<dbReference type="CDD" id="cd16936">
    <property type="entry name" value="HATPase_RsbW-like"/>
    <property type="match status" value="1"/>
</dbReference>
<proteinExistence type="predicted"/>
<dbReference type="GO" id="GO:0005524">
    <property type="term" value="F:ATP binding"/>
    <property type="evidence" value="ECO:0007669"/>
    <property type="project" value="UniProtKB-KW"/>
</dbReference>
<dbReference type="SUPFAM" id="SSF55874">
    <property type="entry name" value="ATPase domain of HSP90 chaperone/DNA topoisomerase II/histidine kinase"/>
    <property type="match status" value="1"/>
</dbReference>
<protein>
    <submittedName>
        <fullName evidence="3">ATP-binding protein</fullName>
    </submittedName>
</protein>
<feature type="domain" description="Histidine kinase/HSP90-like ATPase" evidence="2">
    <location>
        <begin position="9"/>
        <end position="140"/>
    </location>
</feature>
<sequence length="143" mass="15658">MVLLLDQSFPANTEVLSEVRLAVRDACQRARGNDTTGDESGEECSEQMVLAINEACMNIIQHGYGFADGQQFTLRLGVDDGVLLALLLDNGMPASDADLRPRELDELRPGGLGVHFMRELMDSVAYVQAPEGFTNCLQLSKRI</sequence>
<dbReference type="InterPro" id="IPR003594">
    <property type="entry name" value="HATPase_dom"/>
</dbReference>
<evidence type="ECO:0000256" key="1">
    <source>
        <dbReference type="ARBA" id="ARBA00022527"/>
    </source>
</evidence>
<name>A0A9D7FII2_9RHOO</name>
<dbReference type="Pfam" id="PF13581">
    <property type="entry name" value="HATPase_c_2"/>
    <property type="match status" value="1"/>
</dbReference>
<organism evidence="3 4">
    <name type="scientific">Candidatus Propionivibrio dominans</name>
    <dbReference type="NCBI Taxonomy" id="2954373"/>
    <lineage>
        <taxon>Bacteria</taxon>
        <taxon>Pseudomonadati</taxon>
        <taxon>Pseudomonadota</taxon>
        <taxon>Betaproteobacteria</taxon>
        <taxon>Rhodocyclales</taxon>
        <taxon>Rhodocyclaceae</taxon>
        <taxon>Propionivibrio</taxon>
    </lineage>
</organism>